<dbReference type="EMBL" id="CP034465">
    <property type="protein sequence ID" value="AZP04164.1"/>
    <property type="molecule type" value="Genomic_DNA"/>
</dbReference>
<dbReference type="OrthoDB" id="9814991at2"/>
<dbReference type="KEGG" id="jeh:EJN90_05475"/>
<gene>
    <name evidence="2" type="ORF">EJN90_05475</name>
</gene>
<proteinExistence type="predicted"/>
<protein>
    <submittedName>
        <fullName evidence="2">DUF624 domain-containing protein</fullName>
    </submittedName>
</protein>
<feature type="transmembrane region" description="Helical" evidence="1">
    <location>
        <begin position="156"/>
        <end position="183"/>
    </location>
</feature>
<keyword evidence="3" id="KW-1185">Reference proteome</keyword>
<organism evidence="2 3">
    <name type="scientific">Jeotgalibaca ciconiae</name>
    <dbReference type="NCBI Taxonomy" id="2496265"/>
    <lineage>
        <taxon>Bacteria</taxon>
        <taxon>Bacillati</taxon>
        <taxon>Bacillota</taxon>
        <taxon>Bacilli</taxon>
        <taxon>Lactobacillales</taxon>
        <taxon>Carnobacteriaceae</taxon>
        <taxon>Jeotgalibaca</taxon>
    </lineage>
</organism>
<name>A0A3Q9BM97_9LACT</name>
<dbReference type="AlphaFoldDB" id="A0A3Q9BM97"/>
<dbReference type="Proteomes" id="UP000273326">
    <property type="component" value="Chromosome"/>
</dbReference>
<dbReference type="InterPro" id="IPR006938">
    <property type="entry name" value="DUF624"/>
</dbReference>
<sequence>MFKSKTGTILMEKMSWIADILIFSILWFIFSIPIVSVGAATSAMYRSIQSRIQNGDGEIWGVFWRTFKSSLPQATVSWLIYLLLALIFGLNQVLLTSNLAMSWLNHFSQVFLLVLLIAIAPVLIMVFAYTSRFEDQLKTVWKNTSLLALAYFKDTLYILFVLAVSVSIVYLVPILVVFIPAYAISKICPRLETIFNRYTDEDLLEKTNSNATL</sequence>
<reference evidence="3" key="1">
    <citation type="submission" date="2018-12" db="EMBL/GenBank/DDBJ databases">
        <title>Complete genome sequencing of Jeotgalibaca sp. H21T32.</title>
        <authorList>
            <person name="Bae J.-W."/>
            <person name="Lee S.-Y."/>
        </authorList>
    </citation>
    <scope>NUCLEOTIDE SEQUENCE [LARGE SCALE GENOMIC DNA]</scope>
    <source>
        <strain evidence="3">H21T32</strain>
    </source>
</reference>
<keyword evidence="1" id="KW-1133">Transmembrane helix</keyword>
<feature type="transmembrane region" description="Helical" evidence="1">
    <location>
        <begin position="75"/>
        <end position="95"/>
    </location>
</feature>
<feature type="transmembrane region" description="Helical" evidence="1">
    <location>
        <begin position="20"/>
        <end position="45"/>
    </location>
</feature>
<accession>A0A3Q9BM97</accession>
<keyword evidence="1" id="KW-0472">Membrane</keyword>
<evidence type="ECO:0000256" key="1">
    <source>
        <dbReference type="SAM" id="Phobius"/>
    </source>
</evidence>
<keyword evidence="1" id="KW-0812">Transmembrane</keyword>
<dbReference type="RefSeq" id="WP_126109313.1">
    <property type="nucleotide sequence ID" value="NZ_CP034465.1"/>
</dbReference>
<dbReference type="Pfam" id="PF04854">
    <property type="entry name" value="DUF624"/>
    <property type="match status" value="1"/>
</dbReference>
<evidence type="ECO:0000313" key="2">
    <source>
        <dbReference type="EMBL" id="AZP04164.1"/>
    </source>
</evidence>
<feature type="transmembrane region" description="Helical" evidence="1">
    <location>
        <begin position="107"/>
        <end position="129"/>
    </location>
</feature>
<evidence type="ECO:0000313" key="3">
    <source>
        <dbReference type="Proteomes" id="UP000273326"/>
    </source>
</evidence>